<dbReference type="Gene3D" id="3.30.110.190">
    <property type="match status" value="1"/>
</dbReference>
<dbReference type="InterPro" id="IPR025506">
    <property type="entry name" value="Abi_alpha"/>
</dbReference>
<evidence type="ECO:0000313" key="1">
    <source>
        <dbReference type="EMBL" id="NMK39535.1"/>
    </source>
</evidence>
<gene>
    <name evidence="1" type="ORF">HG933_09170</name>
</gene>
<comment type="caution">
    <text evidence="1">The sequence shown here is derived from an EMBL/GenBank/DDBJ whole genome shotgun (WGS) entry which is preliminary data.</text>
</comment>
<organism evidence="1 2">
    <name type="scientific">Megasphaera elsdenii</name>
    <dbReference type="NCBI Taxonomy" id="907"/>
    <lineage>
        <taxon>Bacteria</taxon>
        <taxon>Bacillati</taxon>
        <taxon>Bacillota</taxon>
        <taxon>Negativicutes</taxon>
        <taxon>Veillonellales</taxon>
        <taxon>Veillonellaceae</taxon>
        <taxon>Megasphaera</taxon>
    </lineage>
</organism>
<sequence>MPIDSTSLISILSTPELVETAKCILGGIGVKKLYDDFASPTIKEAGALGARVFSALVVSADIWAENRKKRFQQLQDDVATNLKNKNQEDIVEKVPEYILVPALTSYMYSMDKKELRSMYAKLISRALLKENTDKIHPAFTTIIQNLTPNECLLLEYLSSEGMIPILNTTCSKKDVAGFSLRLINQYLYPSNITIHSAGPNISNKIFTNFVLGSPAYISNLNRLGVIDITYMDFFSNETQYDTILNRPELQQDKLSCERQNLRFDIQKGILRISPLGKEFASFCIADI</sequence>
<dbReference type="RefSeq" id="WP_169013760.1">
    <property type="nucleotide sequence ID" value="NZ_JABBJH010000012.1"/>
</dbReference>
<name>A0A848EW27_MEGEL</name>
<accession>A0A848EW27</accession>
<dbReference type="EMBL" id="JABBJH010000012">
    <property type="protein sequence ID" value="NMK39535.1"/>
    <property type="molecule type" value="Genomic_DNA"/>
</dbReference>
<dbReference type="Pfam" id="PF14337">
    <property type="entry name" value="Abi_alpha"/>
    <property type="match status" value="1"/>
</dbReference>
<protein>
    <submittedName>
        <fullName evidence="1">DUF4393 domain-containing protein</fullName>
    </submittedName>
</protein>
<proteinExistence type="predicted"/>
<reference evidence="1 2" key="1">
    <citation type="submission" date="2020-04" db="EMBL/GenBank/DDBJ databases">
        <authorList>
            <person name="Hitch T.C.A."/>
            <person name="Wylensek D."/>
            <person name="Clavel T."/>
        </authorList>
    </citation>
    <scope>NUCLEOTIDE SEQUENCE [LARGE SCALE GENOMIC DNA]</scope>
    <source>
        <strain evidence="1 2">WCA-386-APC-2A</strain>
    </source>
</reference>
<dbReference type="Proteomes" id="UP000536773">
    <property type="component" value="Unassembled WGS sequence"/>
</dbReference>
<dbReference type="AlphaFoldDB" id="A0A848EW27"/>
<evidence type="ECO:0000313" key="2">
    <source>
        <dbReference type="Proteomes" id="UP000536773"/>
    </source>
</evidence>